<evidence type="ECO:0000256" key="2">
    <source>
        <dbReference type="ARBA" id="ARBA00018911"/>
    </source>
</evidence>
<dbReference type="InterPro" id="IPR003565">
    <property type="entry name" value="Tetra_PHTase"/>
</dbReference>
<dbReference type="PROSITE" id="PS51462">
    <property type="entry name" value="NUDIX"/>
    <property type="match status" value="1"/>
</dbReference>
<protein>
    <recommendedName>
        <fullName evidence="2">Bis(5'-nucleosyl)-tetraphosphatase [asymmetrical]</fullName>
    </recommendedName>
    <alternativeName>
        <fullName evidence="5">Diadenosine 5',5'''-P1,P4-tetraphosphate asymmetrical hydrolase</fullName>
    </alternativeName>
</protein>
<reference evidence="7 8" key="1">
    <citation type="journal article" date="2015" name="Nature">
        <title>rRNA introns, odd ribosomes, and small enigmatic genomes across a large radiation of phyla.</title>
        <authorList>
            <person name="Brown C.T."/>
            <person name="Hug L.A."/>
            <person name="Thomas B.C."/>
            <person name="Sharon I."/>
            <person name="Castelle C.J."/>
            <person name="Singh A."/>
            <person name="Wilkins M.J."/>
            <person name="Williams K.H."/>
            <person name="Banfield J.F."/>
        </authorList>
    </citation>
    <scope>NUCLEOTIDE SEQUENCE [LARGE SCALE GENOMIC DNA]</scope>
</reference>
<comment type="caution">
    <text evidence="7">The sequence shown here is derived from an EMBL/GenBank/DDBJ whole genome shotgun (WGS) entry which is preliminary data.</text>
</comment>
<comment type="similarity">
    <text evidence="1">Belongs to the Nudix hydrolase family.</text>
</comment>
<evidence type="ECO:0000256" key="3">
    <source>
        <dbReference type="ARBA" id="ARBA00022741"/>
    </source>
</evidence>
<dbReference type="InterPro" id="IPR015797">
    <property type="entry name" value="NUDIX_hydrolase-like_dom_sf"/>
</dbReference>
<keyword evidence="4 7" id="KW-0378">Hydrolase</keyword>
<feature type="domain" description="Nudix hydrolase" evidence="6">
    <location>
        <begin position="56"/>
        <end position="198"/>
    </location>
</feature>
<proteinExistence type="inferred from homology"/>
<evidence type="ECO:0000256" key="5">
    <source>
        <dbReference type="ARBA" id="ARBA00032644"/>
    </source>
</evidence>
<evidence type="ECO:0000256" key="4">
    <source>
        <dbReference type="ARBA" id="ARBA00022801"/>
    </source>
</evidence>
<evidence type="ECO:0000259" key="6">
    <source>
        <dbReference type="PROSITE" id="PS51462"/>
    </source>
</evidence>
<dbReference type="EMBL" id="LCQQ01000019">
    <property type="protein sequence ID" value="KKW20927.1"/>
    <property type="molecule type" value="Genomic_DNA"/>
</dbReference>
<dbReference type="InterPro" id="IPR000086">
    <property type="entry name" value="NUDIX_hydrolase_dom"/>
</dbReference>
<evidence type="ECO:0000256" key="1">
    <source>
        <dbReference type="ARBA" id="ARBA00005582"/>
    </source>
</evidence>
<dbReference type="CDD" id="cd03428">
    <property type="entry name" value="NUDIX_Ap4A_Nudt2"/>
    <property type="match status" value="1"/>
</dbReference>
<organism evidence="7 8">
    <name type="scientific">Candidatus Adlerbacteria bacterium GW2011_GWC1_50_9</name>
    <dbReference type="NCBI Taxonomy" id="1618608"/>
    <lineage>
        <taxon>Bacteria</taxon>
        <taxon>Candidatus Adleribacteriota</taxon>
    </lineage>
</organism>
<dbReference type="InterPro" id="IPR020084">
    <property type="entry name" value="NUDIX_hydrolase_CS"/>
</dbReference>
<dbReference type="GO" id="GO:0004081">
    <property type="term" value="F:bis(5'-nucleosyl)-tetraphosphatase (asymmetrical) activity"/>
    <property type="evidence" value="ECO:0007669"/>
    <property type="project" value="TreeGrafter"/>
</dbReference>
<keyword evidence="3" id="KW-0547">Nucleotide-binding</keyword>
<dbReference type="InterPro" id="IPR051325">
    <property type="entry name" value="Nudix_hydrolase_domain"/>
</dbReference>
<name>A0A0G1Z0T8_9BACT</name>
<dbReference type="GO" id="GO:0000166">
    <property type="term" value="F:nucleotide binding"/>
    <property type="evidence" value="ECO:0007669"/>
    <property type="project" value="UniProtKB-KW"/>
</dbReference>
<accession>A0A0G1Z0T8</accession>
<gene>
    <name evidence="7" type="ORF">UY61_C0019G0015</name>
</gene>
<dbReference type="PANTHER" id="PTHR21340">
    <property type="entry name" value="DIADENOSINE 5,5-P1,P4-TETRAPHOSPHATE PYROPHOSPHOHYDROLASE MUTT"/>
    <property type="match status" value="1"/>
</dbReference>
<dbReference type="AlphaFoldDB" id="A0A0G1Z0T8"/>
<dbReference type="PANTHER" id="PTHR21340:SF0">
    <property type="entry name" value="BIS(5'-NUCLEOSYL)-TETRAPHOSPHATASE [ASYMMETRICAL]"/>
    <property type="match status" value="1"/>
</dbReference>
<evidence type="ECO:0000313" key="7">
    <source>
        <dbReference type="EMBL" id="KKW20927.1"/>
    </source>
</evidence>
<dbReference type="Proteomes" id="UP000034201">
    <property type="component" value="Unassembled WGS sequence"/>
</dbReference>
<evidence type="ECO:0000313" key="8">
    <source>
        <dbReference type="Proteomes" id="UP000034201"/>
    </source>
</evidence>
<dbReference type="PROSITE" id="PS00893">
    <property type="entry name" value="NUDIX_BOX"/>
    <property type="match status" value="1"/>
</dbReference>
<dbReference type="GO" id="GO:0006754">
    <property type="term" value="P:ATP biosynthetic process"/>
    <property type="evidence" value="ECO:0007669"/>
    <property type="project" value="TreeGrafter"/>
</dbReference>
<dbReference type="Pfam" id="PF00293">
    <property type="entry name" value="NUDIX"/>
    <property type="match status" value="1"/>
</dbReference>
<dbReference type="Gene3D" id="3.90.79.10">
    <property type="entry name" value="Nucleoside Triphosphate Pyrophosphohydrolase"/>
    <property type="match status" value="1"/>
</dbReference>
<sequence>MKVAWFARGAKLSSTLSEAVAGGKTRELPAKRELPSPAESYLKTCLITAIASKTMPVERSAGIIIYRDTPEGRKYLFLRAARDKSTLAHGKTVKDFWDFPKGLLEKGESGIEAARREAEEETGFRGIEIQPDFKHTVQYFTFRTGKPVPKYVAMFLGRVASKAVTLSWEHDEYLWLGYEDAKKRITIPKMKDALEAAEDFLQKNRPKGRV</sequence>
<dbReference type="SUPFAM" id="SSF55811">
    <property type="entry name" value="Nudix"/>
    <property type="match status" value="1"/>
</dbReference>
<dbReference type="GO" id="GO:0006167">
    <property type="term" value="P:AMP biosynthetic process"/>
    <property type="evidence" value="ECO:0007669"/>
    <property type="project" value="TreeGrafter"/>
</dbReference>